<dbReference type="PANTHER" id="PTHR14218">
    <property type="entry name" value="PROTEASE S8 TRIPEPTIDYL PEPTIDASE I CLN2"/>
    <property type="match status" value="1"/>
</dbReference>
<proteinExistence type="predicted"/>
<dbReference type="CDD" id="cd04056">
    <property type="entry name" value="Peptidases_S53"/>
    <property type="match status" value="1"/>
</dbReference>
<feature type="binding site" evidence="4">
    <location>
        <position position="180"/>
    </location>
    <ligand>
        <name>Ca(2+)</name>
        <dbReference type="ChEBI" id="CHEBI:29108"/>
    </ligand>
</feature>
<dbReference type="InterPro" id="IPR030400">
    <property type="entry name" value="Sedolisin_dom"/>
</dbReference>
<evidence type="ECO:0000313" key="6">
    <source>
        <dbReference type="EMBL" id="GAW26038.1"/>
    </source>
</evidence>
<reference evidence="6" key="1">
    <citation type="submission" date="2016-03" db="EMBL/GenBank/DDBJ databases">
        <title>Draft genome sequence of Rosellinia necatrix.</title>
        <authorList>
            <person name="Kanematsu S."/>
        </authorList>
    </citation>
    <scope>NUCLEOTIDE SEQUENCE [LARGE SCALE GENOMIC DNA]</scope>
    <source>
        <strain evidence="6">W97</strain>
    </source>
</reference>
<evidence type="ECO:0000259" key="5">
    <source>
        <dbReference type="PROSITE" id="PS51695"/>
    </source>
</evidence>
<dbReference type="OrthoDB" id="409122at2759"/>
<dbReference type="GO" id="GO:0045148">
    <property type="term" value="F:tripeptide aminopeptidase activity"/>
    <property type="evidence" value="ECO:0007669"/>
    <property type="project" value="UniProtKB-EC"/>
</dbReference>
<dbReference type="EC" id="3.4.11.4" evidence="6"/>
<dbReference type="PANTHER" id="PTHR14218:SF34">
    <property type="entry name" value="TRIPEPTIDYL-PEPTIDASE SED4"/>
    <property type="match status" value="1"/>
</dbReference>
<dbReference type="InterPro" id="IPR050819">
    <property type="entry name" value="Tripeptidyl-peptidase_I"/>
</dbReference>
<dbReference type="PROSITE" id="PS51695">
    <property type="entry name" value="SEDOLISIN"/>
    <property type="match status" value="1"/>
</dbReference>
<gene>
    <name evidence="6" type="ORF">SAMD00023353_1901700</name>
</gene>
<evidence type="ECO:0000313" key="7">
    <source>
        <dbReference type="Proteomes" id="UP000054516"/>
    </source>
</evidence>
<dbReference type="InterPro" id="IPR023828">
    <property type="entry name" value="Peptidase_S8_Ser-AS"/>
</dbReference>
<dbReference type="GO" id="GO:0004252">
    <property type="term" value="F:serine-type endopeptidase activity"/>
    <property type="evidence" value="ECO:0007669"/>
    <property type="project" value="InterPro"/>
</dbReference>
<dbReference type="Pfam" id="PF00082">
    <property type="entry name" value="Peptidase_S8"/>
    <property type="match status" value="1"/>
</dbReference>
<dbReference type="Proteomes" id="UP000054516">
    <property type="component" value="Unassembled WGS sequence"/>
</dbReference>
<feature type="binding site" evidence="4">
    <location>
        <position position="179"/>
    </location>
    <ligand>
        <name>Ca(2+)</name>
        <dbReference type="ChEBI" id="CHEBI:29108"/>
    </ligand>
</feature>
<keyword evidence="1" id="KW-0645">Protease</keyword>
<dbReference type="InterPro" id="IPR036852">
    <property type="entry name" value="Peptidase_S8/S53_dom_sf"/>
</dbReference>
<keyword evidence="6" id="KW-0031">Aminopeptidase</keyword>
<dbReference type="GO" id="GO:0046872">
    <property type="term" value="F:metal ion binding"/>
    <property type="evidence" value="ECO:0007669"/>
    <property type="project" value="UniProtKB-UniRule"/>
</dbReference>
<evidence type="ECO:0000256" key="4">
    <source>
        <dbReference type="PROSITE-ProRule" id="PRU01032"/>
    </source>
</evidence>
<feature type="binding site" evidence="4">
    <location>
        <position position="215"/>
    </location>
    <ligand>
        <name>Ca(2+)</name>
        <dbReference type="ChEBI" id="CHEBI:29108"/>
    </ligand>
</feature>
<dbReference type="GO" id="GO:0008240">
    <property type="term" value="F:tripeptidyl-peptidase activity"/>
    <property type="evidence" value="ECO:0007669"/>
    <property type="project" value="TreeGrafter"/>
</dbReference>
<keyword evidence="2 6" id="KW-0378">Hydrolase</keyword>
<feature type="binding site" evidence="4">
    <location>
        <position position="217"/>
    </location>
    <ligand>
        <name>Ca(2+)</name>
        <dbReference type="ChEBI" id="CHEBI:29108"/>
    </ligand>
</feature>
<accession>A0A1S8A7H1</accession>
<sequence length="236" mass="25025">MIGMMGLRGITVLESSGDTGIGAPCISNDGRKKLEFTPGFPASCPFITAVGGTESWAPEVAWIGSSGGFSNYFARPWYQRDAVDTYLEKRIPPKTKAYYEPYANFSGRAFPDISAHSLTPNYLFFNKGETGQTGGTSAAAPVVAGIIALLNDARLRAGMPTMGFINPFLYSLRPGPLSDVTAGKAVGCNGYNMQTGQLIRGGGKIPWASWNGTLGWDPATGMGMPDFQKLMAAALS</sequence>
<feature type="domain" description="Peptidase S53" evidence="5">
    <location>
        <begin position="1"/>
        <end position="236"/>
    </location>
</feature>
<name>A0A1S8A7H1_ROSNE</name>
<dbReference type="PROSITE" id="PS00138">
    <property type="entry name" value="SUBTILASE_SER"/>
    <property type="match status" value="1"/>
</dbReference>
<organism evidence="6">
    <name type="scientific">Rosellinia necatrix</name>
    <name type="common">White root-rot fungus</name>
    <dbReference type="NCBI Taxonomy" id="77044"/>
    <lineage>
        <taxon>Eukaryota</taxon>
        <taxon>Fungi</taxon>
        <taxon>Dikarya</taxon>
        <taxon>Ascomycota</taxon>
        <taxon>Pezizomycotina</taxon>
        <taxon>Sordariomycetes</taxon>
        <taxon>Xylariomycetidae</taxon>
        <taxon>Xylariales</taxon>
        <taxon>Xylariaceae</taxon>
        <taxon>Rosellinia</taxon>
    </lineage>
</organism>
<comment type="cofactor">
    <cofactor evidence="4">
        <name>Ca(2+)</name>
        <dbReference type="ChEBI" id="CHEBI:29108"/>
    </cofactor>
    <text evidence="4">Binds 1 Ca(2+) ion per subunit.</text>
</comment>
<keyword evidence="7" id="KW-1185">Reference proteome</keyword>
<keyword evidence="4" id="KW-0106">Calcium</keyword>
<dbReference type="GO" id="GO:0006508">
    <property type="term" value="P:proteolysis"/>
    <property type="evidence" value="ECO:0007669"/>
    <property type="project" value="UniProtKB-KW"/>
</dbReference>
<evidence type="ECO:0000256" key="3">
    <source>
        <dbReference type="ARBA" id="ARBA00022825"/>
    </source>
</evidence>
<protein>
    <submittedName>
        <fullName evidence="6">Putative tripeptidyl peptidase A</fullName>
        <ecNumber evidence="6">3.4.11.4</ecNumber>
    </submittedName>
</protein>
<dbReference type="InterPro" id="IPR000209">
    <property type="entry name" value="Peptidase_S8/S53_dom"/>
</dbReference>
<evidence type="ECO:0000256" key="2">
    <source>
        <dbReference type="ARBA" id="ARBA00022801"/>
    </source>
</evidence>
<evidence type="ECO:0000256" key="1">
    <source>
        <dbReference type="ARBA" id="ARBA00022670"/>
    </source>
</evidence>
<dbReference type="Gene3D" id="3.40.50.200">
    <property type="entry name" value="Peptidase S8/S53 domain"/>
    <property type="match status" value="1"/>
</dbReference>
<comment type="caution">
    <text evidence="4">Lacks conserved residue(s) required for the propagation of feature annotation.</text>
</comment>
<dbReference type="AlphaFoldDB" id="A0A1S8A7H1"/>
<keyword evidence="4" id="KW-0479">Metal-binding</keyword>
<dbReference type="STRING" id="77044.A0A1S8A7H1"/>
<dbReference type="SUPFAM" id="SSF52743">
    <property type="entry name" value="Subtilisin-like"/>
    <property type="match status" value="1"/>
</dbReference>
<dbReference type="OMA" id="FLNTWLY"/>
<keyword evidence="3" id="KW-0720">Serine protease</keyword>
<dbReference type="EMBL" id="DF977464">
    <property type="protein sequence ID" value="GAW26038.1"/>
    <property type="molecule type" value="Genomic_DNA"/>
</dbReference>